<comment type="similarity">
    <text evidence="1 8">Belongs to the polyribonucleotide nucleotidyltransferase family.</text>
</comment>
<protein>
    <recommendedName>
        <fullName evidence="8">Polyribonucleotide nucleotidyltransferase</fullName>
        <ecNumber evidence="8">2.7.7.8</ecNumber>
    </recommendedName>
    <alternativeName>
        <fullName evidence="8">Polynucleotide phosphorylase</fullName>
        <shortName evidence="8">PNPase</shortName>
    </alternativeName>
</protein>
<dbReference type="SUPFAM" id="SSF55666">
    <property type="entry name" value="Ribonuclease PH domain 2-like"/>
    <property type="match status" value="2"/>
</dbReference>
<dbReference type="PANTHER" id="PTHR11252">
    <property type="entry name" value="POLYRIBONUCLEOTIDE NUCLEOTIDYLTRANSFERASE"/>
    <property type="match status" value="1"/>
</dbReference>
<dbReference type="SUPFAM" id="SSF54791">
    <property type="entry name" value="Eukaryotic type KH-domain (KH-domain type I)"/>
    <property type="match status" value="1"/>
</dbReference>
<dbReference type="NCBIfam" id="TIGR03591">
    <property type="entry name" value="polynuc_phos"/>
    <property type="match status" value="1"/>
</dbReference>
<feature type="domain" description="S1 motif" evidence="10">
    <location>
        <begin position="622"/>
        <end position="690"/>
    </location>
</feature>
<dbReference type="CDD" id="cd02393">
    <property type="entry name" value="KH-I_PNPase"/>
    <property type="match status" value="1"/>
</dbReference>
<feature type="region of interest" description="Disordered" evidence="9">
    <location>
        <begin position="690"/>
        <end position="745"/>
    </location>
</feature>
<reference evidence="11 12" key="1">
    <citation type="submission" date="2018-06" db="EMBL/GenBank/DDBJ databases">
        <authorList>
            <consortium name="Pathogen Informatics"/>
            <person name="Doyle S."/>
        </authorList>
    </citation>
    <scope>NUCLEOTIDE SEQUENCE [LARGE SCALE GENOMIC DNA]</scope>
    <source>
        <strain evidence="11 12">NCTC13316</strain>
    </source>
</reference>
<dbReference type="InterPro" id="IPR036345">
    <property type="entry name" value="ExoRNase_PH_dom2_sf"/>
</dbReference>
<dbReference type="FunFam" id="2.40.50.140:FF:000189">
    <property type="entry name" value="Polyribonucleotide nucleotidyltransferase, putative"/>
    <property type="match status" value="1"/>
</dbReference>
<dbReference type="InterPro" id="IPR027408">
    <property type="entry name" value="PNPase/RNase_PH_dom_sf"/>
</dbReference>
<dbReference type="InterPro" id="IPR015848">
    <property type="entry name" value="PNPase_PH_RNA-bd_bac/org-type"/>
</dbReference>
<dbReference type="EMBL" id="UGOD01000001">
    <property type="protein sequence ID" value="STX52748.1"/>
    <property type="molecule type" value="Genomic_DNA"/>
</dbReference>
<dbReference type="CDD" id="cd04472">
    <property type="entry name" value="S1_PNPase"/>
    <property type="match status" value="1"/>
</dbReference>
<dbReference type="Pfam" id="PF00575">
    <property type="entry name" value="S1"/>
    <property type="match status" value="1"/>
</dbReference>
<dbReference type="CDD" id="cd11363">
    <property type="entry name" value="RNase_PH_PNPase_1"/>
    <property type="match status" value="1"/>
</dbReference>
<comment type="catalytic activity">
    <reaction evidence="8">
        <text>RNA(n+1) + phosphate = RNA(n) + a ribonucleoside 5'-diphosphate</text>
        <dbReference type="Rhea" id="RHEA:22096"/>
        <dbReference type="Rhea" id="RHEA-COMP:14527"/>
        <dbReference type="Rhea" id="RHEA-COMP:17342"/>
        <dbReference type="ChEBI" id="CHEBI:43474"/>
        <dbReference type="ChEBI" id="CHEBI:57930"/>
        <dbReference type="ChEBI" id="CHEBI:140395"/>
        <dbReference type="EC" id="2.7.7.8"/>
    </reaction>
</comment>
<dbReference type="FunFam" id="3.30.230.70:FF:000002">
    <property type="entry name" value="Polyribonucleotide nucleotidyltransferase"/>
    <property type="match status" value="1"/>
</dbReference>
<dbReference type="PROSITE" id="PS50126">
    <property type="entry name" value="S1"/>
    <property type="match status" value="1"/>
</dbReference>
<dbReference type="GO" id="GO:0005829">
    <property type="term" value="C:cytosol"/>
    <property type="evidence" value="ECO:0007669"/>
    <property type="project" value="TreeGrafter"/>
</dbReference>
<dbReference type="GO" id="GO:0006396">
    <property type="term" value="P:RNA processing"/>
    <property type="evidence" value="ECO:0007669"/>
    <property type="project" value="InterPro"/>
</dbReference>
<dbReference type="InterPro" id="IPR012162">
    <property type="entry name" value="PNPase"/>
</dbReference>
<dbReference type="AlphaFoldDB" id="A0A378JPZ1"/>
<dbReference type="FunFam" id="3.30.1370.10:FF:000001">
    <property type="entry name" value="Polyribonucleotide nucleotidyltransferase"/>
    <property type="match status" value="1"/>
</dbReference>
<dbReference type="InterPro" id="IPR004087">
    <property type="entry name" value="KH_dom"/>
</dbReference>
<dbReference type="InterPro" id="IPR012340">
    <property type="entry name" value="NA-bd_OB-fold"/>
</dbReference>
<comment type="subcellular location">
    <subcellularLocation>
        <location evidence="8">Cytoplasm</location>
    </subcellularLocation>
</comment>
<dbReference type="OrthoDB" id="9804305at2"/>
<dbReference type="Pfam" id="PF03725">
    <property type="entry name" value="RNase_PH_C"/>
    <property type="match status" value="2"/>
</dbReference>
<dbReference type="Pfam" id="PF00013">
    <property type="entry name" value="KH_1"/>
    <property type="match status" value="1"/>
</dbReference>
<keyword evidence="5 8" id="KW-0479">Metal-binding</keyword>
<dbReference type="NCBIfam" id="NF008805">
    <property type="entry name" value="PRK11824.1"/>
    <property type="match status" value="1"/>
</dbReference>
<evidence type="ECO:0000256" key="6">
    <source>
        <dbReference type="ARBA" id="ARBA00022842"/>
    </source>
</evidence>
<evidence type="ECO:0000256" key="7">
    <source>
        <dbReference type="ARBA" id="ARBA00022884"/>
    </source>
</evidence>
<dbReference type="InterPro" id="IPR015847">
    <property type="entry name" value="ExoRNase_PH_dom2"/>
</dbReference>
<comment type="cofactor">
    <cofactor evidence="8">
        <name>Mg(2+)</name>
        <dbReference type="ChEBI" id="CHEBI:18420"/>
    </cofactor>
</comment>
<dbReference type="InterPro" id="IPR004088">
    <property type="entry name" value="KH_dom_type_1"/>
</dbReference>
<dbReference type="RefSeq" id="WP_115332275.1">
    <property type="nucleotide sequence ID" value="NZ_CAAAHP010000003.1"/>
</dbReference>
<gene>
    <name evidence="8 11" type="primary">pnp</name>
    <name evidence="11" type="ORF">NCTC13316_02871</name>
</gene>
<dbReference type="EC" id="2.7.7.8" evidence="8"/>
<comment type="function">
    <text evidence="8">Involved in mRNA degradation. Catalyzes the phosphorolysis of single-stranded polyribonucleotides processively in the 3'- to 5'-direction.</text>
</comment>
<dbReference type="Pfam" id="PF03726">
    <property type="entry name" value="PNPase"/>
    <property type="match status" value="1"/>
</dbReference>
<evidence type="ECO:0000313" key="11">
    <source>
        <dbReference type="EMBL" id="STX52748.1"/>
    </source>
</evidence>
<feature type="binding site" evidence="8">
    <location>
        <position position="486"/>
    </location>
    <ligand>
        <name>Mg(2+)</name>
        <dbReference type="ChEBI" id="CHEBI:18420"/>
    </ligand>
</feature>
<comment type="subunit">
    <text evidence="8">Component of the RNA degradosome, which is a multiprotein complex involved in RNA processing and mRNA degradation.</text>
</comment>
<evidence type="ECO:0000256" key="1">
    <source>
        <dbReference type="ARBA" id="ARBA00007404"/>
    </source>
</evidence>
<dbReference type="PIRSF" id="PIRSF005499">
    <property type="entry name" value="PNPase"/>
    <property type="match status" value="1"/>
</dbReference>
<keyword evidence="6 8" id="KW-0460">Magnesium</keyword>
<dbReference type="InterPro" id="IPR020568">
    <property type="entry name" value="Ribosomal_Su5_D2-typ_SF"/>
</dbReference>
<keyword evidence="12" id="KW-1185">Reference proteome</keyword>
<dbReference type="Gene3D" id="3.30.1370.10">
    <property type="entry name" value="K Homology domain, type 1"/>
    <property type="match status" value="1"/>
</dbReference>
<dbReference type="Pfam" id="PF01138">
    <property type="entry name" value="RNase_PH"/>
    <property type="match status" value="2"/>
</dbReference>
<dbReference type="PROSITE" id="PS50084">
    <property type="entry name" value="KH_TYPE_1"/>
    <property type="match status" value="1"/>
</dbReference>
<keyword evidence="3 8" id="KW-0808">Transferase</keyword>
<sequence>MSRKIVKEIRFGEHILSLETGEIARQADGAIFASMGGTQVLVTVVGNKEGAGDNSFFPLTVNYQEKTYAAGKIPGGFNKREGRPSESETLISRLMDRPLRPLFPDGFYNEVQIIATVMSLNPEVPADIIAMIGASAALAISGIPFQGPIGAARVGYKDGIYLLNPGHKMIQQSDLDLVVAGTNDAILMVESEARELSEEIMLGAVLFGHEMFQGVIQGIKELAGEVNKPTWNWMPPTSNEELKNRIEALATDAVSQAYLIRDKQERRQQLLSIKQQVVDTIVAEQAEIDQSSIADFVSDLEKKLVRQRILDGEPRIDGRDNQTVRPIAIRTKLLERAHGSALFTRGETQAIVAATLGNERDAQILDSLIGESKDRFMLHYNFPPYSVGETGMVGSPKRREIGHGRLAKRSLMAVLPQANEFPYVLRVVSEITESNGSSSMATVCGTSLALMDAGVPLKAPVAGVAMGLIKEGERFAVLTDILGDEDHLGDMDFKVAGTEKGVTALQMDIKITGITKEIMQQALDQALAGRIHILSVMNNALSEHREELSKHAPRITTMKVAEDKIRTVIGKGGTTIKGLIESTGVSIDIDDSGTIQLFSPDAEALEDAQRQIKALVAEVEVGQTYKGKVSKIVDFGAFINLLPGKDGLLHISQICSDRNQKVESVLSEGQEIEVYVAGIDKQNRIKLEWKDKPQAAAPSQPEASEEQGQESLNSEEVTNQEDKTSNLDGQSNVTEPEELYSPKED</sequence>
<evidence type="ECO:0000256" key="2">
    <source>
        <dbReference type="ARBA" id="ARBA00022490"/>
    </source>
</evidence>
<dbReference type="Gene3D" id="3.30.230.70">
    <property type="entry name" value="GHMP Kinase, N-terminal domain"/>
    <property type="match status" value="2"/>
</dbReference>
<evidence type="ECO:0000256" key="5">
    <source>
        <dbReference type="ARBA" id="ARBA00022723"/>
    </source>
</evidence>
<accession>A0A378JPZ1</accession>
<dbReference type="GO" id="GO:0000287">
    <property type="term" value="F:magnesium ion binding"/>
    <property type="evidence" value="ECO:0007669"/>
    <property type="project" value="UniProtKB-UniRule"/>
</dbReference>
<dbReference type="SMART" id="SM00316">
    <property type="entry name" value="S1"/>
    <property type="match status" value="1"/>
</dbReference>
<dbReference type="SUPFAM" id="SSF50249">
    <property type="entry name" value="Nucleic acid-binding proteins"/>
    <property type="match status" value="1"/>
</dbReference>
<dbReference type="InterPro" id="IPR036612">
    <property type="entry name" value="KH_dom_type_1_sf"/>
</dbReference>
<dbReference type="InterPro" id="IPR001247">
    <property type="entry name" value="ExoRNase_PH_dom1"/>
</dbReference>
<dbReference type="GO" id="GO:0000175">
    <property type="term" value="F:3'-5'-RNA exonuclease activity"/>
    <property type="evidence" value="ECO:0007669"/>
    <property type="project" value="TreeGrafter"/>
</dbReference>
<feature type="binding site" evidence="8">
    <location>
        <position position="492"/>
    </location>
    <ligand>
        <name>Mg(2+)</name>
        <dbReference type="ChEBI" id="CHEBI:18420"/>
    </ligand>
</feature>
<evidence type="ECO:0000259" key="10">
    <source>
        <dbReference type="PROSITE" id="PS50126"/>
    </source>
</evidence>
<dbReference type="GO" id="GO:0003723">
    <property type="term" value="F:RNA binding"/>
    <property type="evidence" value="ECO:0007669"/>
    <property type="project" value="UniProtKB-UniRule"/>
</dbReference>
<dbReference type="HAMAP" id="MF_01595">
    <property type="entry name" value="PNPase"/>
    <property type="match status" value="1"/>
</dbReference>
<dbReference type="CDD" id="cd11364">
    <property type="entry name" value="RNase_PH_PNPase_2"/>
    <property type="match status" value="1"/>
</dbReference>
<proteinExistence type="inferred from homology"/>
<dbReference type="GO" id="GO:0004654">
    <property type="term" value="F:polyribonucleotide nucleotidyltransferase activity"/>
    <property type="evidence" value="ECO:0007669"/>
    <property type="project" value="UniProtKB-UniRule"/>
</dbReference>
<dbReference type="PANTHER" id="PTHR11252:SF0">
    <property type="entry name" value="POLYRIBONUCLEOTIDE NUCLEOTIDYLTRANSFERASE 1, MITOCHONDRIAL"/>
    <property type="match status" value="1"/>
</dbReference>
<evidence type="ECO:0000313" key="12">
    <source>
        <dbReference type="Proteomes" id="UP000254794"/>
    </source>
</evidence>
<keyword evidence="4 8" id="KW-0548">Nucleotidyltransferase</keyword>
<evidence type="ECO:0000256" key="4">
    <source>
        <dbReference type="ARBA" id="ARBA00022695"/>
    </source>
</evidence>
<dbReference type="InterPro" id="IPR003029">
    <property type="entry name" value="S1_domain"/>
</dbReference>
<keyword evidence="2 8" id="KW-0963">Cytoplasm</keyword>
<name>A0A378JPZ1_9GAMM</name>
<evidence type="ECO:0000256" key="3">
    <source>
        <dbReference type="ARBA" id="ARBA00022679"/>
    </source>
</evidence>
<evidence type="ECO:0000256" key="9">
    <source>
        <dbReference type="SAM" id="MobiDB-lite"/>
    </source>
</evidence>
<dbReference type="GO" id="GO:0006402">
    <property type="term" value="P:mRNA catabolic process"/>
    <property type="evidence" value="ECO:0007669"/>
    <property type="project" value="UniProtKB-UniRule"/>
</dbReference>
<dbReference type="Proteomes" id="UP000254794">
    <property type="component" value="Unassembled WGS sequence"/>
</dbReference>
<dbReference type="SMART" id="SM00322">
    <property type="entry name" value="KH"/>
    <property type="match status" value="1"/>
</dbReference>
<dbReference type="SUPFAM" id="SSF54211">
    <property type="entry name" value="Ribosomal protein S5 domain 2-like"/>
    <property type="match status" value="2"/>
</dbReference>
<keyword evidence="7 8" id="KW-0694">RNA-binding</keyword>
<dbReference type="Gene3D" id="2.40.50.140">
    <property type="entry name" value="Nucleic acid-binding proteins"/>
    <property type="match status" value="1"/>
</dbReference>
<evidence type="ECO:0000256" key="8">
    <source>
        <dbReference type="HAMAP-Rule" id="MF_01595"/>
    </source>
</evidence>
<organism evidence="11 12">
    <name type="scientific">Legionella busanensis</name>
    <dbReference type="NCBI Taxonomy" id="190655"/>
    <lineage>
        <taxon>Bacteria</taxon>
        <taxon>Pseudomonadati</taxon>
        <taxon>Pseudomonadota</taxon>
        <taxon>Gammaproteobacteria</taxon>
        <taxon>Legionellales</taxon>
        <taxon>Legionellaceae</taxon>
        <taxon>Legionella</taxon>
    </lineage>
</organism>
<dbReference type="FunFam" id="3.30.230.70:FF:000001">
    <property type="entry name" value="Polyribonucleotide nucleotidyltransferase"/>
    <property type="match status" value="1"/>
</dbReference>